<accession>A0ABQ8AXG1</accession>
<evidence type="ECO:0000313" key="1">
    <source>
        <dbReference type="EMBL" id="KAH0897194.1"/>
    </source>
</evidence>
<protein>
    <recommendedName>
        <fullName evidence="3">Reverse transcriptase zinc-binding domain-containing protein</fullName>
    </recommendedName>
</protein>
<name>A0ABQ8AXG1_BRANA</name>
<gene>
    <name evidence="1" type="ORF">HID58_046762</name>
</gene>
<proteinExistence type="predicted"/>
<sequence>TCSDASETCDHLLFDCSYLAKIMLIFCLHTSVCNASDRLKTRLQTPSNSSSVSSFKSQSMSYGKSATRVHNATSRPSSALISDIKINLRAKLDTLS</sequence>
<reference evidence="1 2" key="1">
    <citation type="submission" date="2021-05" db="EMBL/GenBank/DDBJ databases">
        <title>Genome Assembly of Synthetic Allotetraploid Brassica napus Reveals Homoeologous Exchanges between Subgenomes.</title>
        <authorList>
            <person name="Davis J.T."/>
        </authorList>
    </citation>
    <scope>NUCLEOTIDE SEQUENCE [LARGE SCALE GENOMIC DNA]</scope>
    <source>
        <strain evidence="2">cv. Da-Ae</strain>
        <tissue evidence="1">Seedling</tissue>
    </source>
</reference>
<evidence type="ECO:0008006" key="3">
    <source>
        <dbReference type="Google" id="ProtNLM"/>
    </source>
</evidence>
<keyword evidence="2" id="KW-1185">Reference proteome</keyword>
<comment type="caution">
    <text evidence="1">The sequence shown here is derived from an EMBL/GenBank/DDBJ whole genome shotgun (WGS) entry which is preliminary data.</text>
</comment>
<evidence type="ECO:0000313" key="2">
    <source>
        <dbReference type="Proteomes" id="UP000824890"/>
    </source>
</evidence>
<dbReference type="EMBL" id="JAGKQM010000012">
    <property type="protein sequence ID" value="KAH0897194.1"/>
    <property type="molecule type" value="Genomic_DNA"/>
</dbReference>
<organism evidence="1 2">
    <name type="scientific">Brassica napus</name>
    <name type="common">Rape</name>
    <dbReference type="NCBI Taxonomy" id="3708"/>
    <lineage>
        <taxon>Eukaryota</taxon>
        <taxon>Viridiplantae</taxon>
        <taxon>Streptophyta</taxon>
        <taxon>Embryophyta</taxon>
        <taxon>Tracheophyta</taxon>
        <taxon>Spermatophyta</taxon>
        <taxon>Magnoliopsida</taxon>
        <taxon>eudicotyledons</taxon>
        <taxon>Gunneridae</taxon>
        <taxon>Pentapetalae</taxon>
        <taxon>rosids</taxon>
        <taxon>malvids</taxon>
        <taxon>Brassicales</taxon>
        <taxon>Brassicaceae</taxon>
        <taxon>Brassiceae</taxon>
        <taxon>Brassica</taxon>
    </lineage>
</organism>
<feature type="non-terminal residue" evidence="1">
    <location>
        <position position="1"/>
    </location>
</feature>
<dbReference type="Proteomes" id="UP000824890">
    <property type="component" value="Unassembled WGS sequence"/>
</dbReference>